<gene>
    <name evidence="1" type="ORF">L2E82_01375</name>
</gene>
<reference evidence="2" key="1">
    <citation type="journal article" date="2022" name="Mol. Ecol. Resour.">
        <title>The genomes of chicory, endive, great burdock and yacon provide insights into Asteraceae palaeo-polyploidization history and plant inulin production.</title>
        <authorList>
            <person name="Fan W."/>
            <person name="Wang S."/>
            <person name="Wang H."/>
            <person name="Wang A."/>
            <person name="Jiang F."/>
            <person name="Liu H."/>
            <person name="Zhao H."/>
            <person name="Xu D."/>
            <person name="Zhang Y."/>
        </authorList>
    </citation>
    <scope>NUCLEOTIDE SEQUENCE [LARGE SCALE GENOMIC DNA]</scope>
    <source>
        <strain evidence="2">cv. Punajuju</strain>
    </source>
</reference>
<name>A0ACB9GYD1_CICIN</name>
<proteinExistence type="predicted"/>
<dbReference type="EMBL" id="CM042009">
    <property type="protein sequence ID" value="KAI3788604.1"/>
    <property type="molecule type" value="Genomic_DNA"/>
</dbReference>
<comment type="caution">
    <text evidence="1">The sequence shown here is derived from an EMBL/GenBank/DDBJ whole genome shotgun (WGS) entry which is preliminary data.</text>
</comment>
<keyword evidence="2" id="KW-1185">Reference proteome</keyword>
<evidence type="ECO:0000313" key="1">
    <source>
        <dbReference type="EMBL" id="KAI3788604.1"/>
    </source>
</evidence>
<organism evidence="1 2">
    <name type="scientific">Cichorium intybus</name>
    <name type="common">Chicory</name>
    <dbReference type="NCBI Taxonomy" id="13427"/>
    <lineage>
        <taxon>Eukaryota</taxon>
        <taxon>Viridiplantae</taxon>
        <taxon>Streptophyta</taxon>
        <taxon>Embryophyta</taxon>
        <taxon>Tracheophyta</taxon>
        <taxon>Spermatophyta</taxon>
        <taxon>Magnoliopsida</taxon>
        <taxon>eudicotyledons</taxon>
        <taxon>Gunneridae</taxon>
        <taxon>Pentapetalae</taxon>
        <taxon>asterids</taxon>
        <taxon>campanulids</taxon>
        <taxon>Asterales</taxon>
        <taxon>Asteraceae</taxon>
        <taxon>Cichorioideae</taxon>
        <taxon>Cichorieae</taxon>
        <taxon>Cichoriinae</taxon>
        <taxon>Cichorium</taxon>
    </lineage>
</organism>
<accession>A0ACB9GYD1</accession>
<protein>
    <submittedName>
        <fullName evidence="1">Uncharacterized protein</fullName>
    </submittedName>
</protein>
<sequence>MLDIRAQSPSLNRYILGFGGSGSKVQGVGIRRHTKVHQDMTATLSHYFIYTGHSSYLTRNQLSSNCSEVPIIKAPKRGVRVIELDLWPNSSKKNVHVLHGRTLTTPVELMKCLKAIKEFSEKNILRIYPKGTRITSSNYKPLIGWLHGAQMVAFNMQGYGRSLWLMHGMFRANGGCRYVKKPDFFNETRAHK</sequence>
<evidence type="ECO:0000313" key="2">
    <source>
        <dbReference type="Proteomes" id="UP001055811"/>
    </source>
</evidence>
<reference evidence="1 2" key="2">
    <citation type="journal article" date="2022" name="Mol. Ecol. Resour.">
        <title>The genomes of chicory, endive, great burdock and yacon provide insights into Asteraceae paleo-polyploidization history and plant inulin production.</title>
        <authorList>
            <person name="Fan W."/>
            <person name="Wang S."/>
            <person name="Wang H."/>
            <person name="Wang A."/>
            <person name="Jiang F."/>
            <person name="Liu H."/>
            <person name="Zhao H."/>
            <person name="Xu D."/>
            <person name="Zhang Y."/>
        </authorList>
    </citation>
    <scope>NUCLEOTIDE SEQUENCE [LARGE SCALE GENOMIC DNA]</scope>
    <source>
        <strain evidence="2">cv. Punajuju</strain>
        <tissue evidence="1">Leaves</tissue>
    </source>
</reference>
<dbReference type="Proteomes" id="UP001055811">
    <property type="component" value="Linkage Group LG01"/>
</dbReference>